<sequence>MLLLNSQVLEHLGIVPPPVPTRLQARKDKLSTREFWPTLKFAARTLYEDSKCQLTQPLDIFRHTVPKTPRRVGRSVFKPPPEDNPQRLDSLHTAWFGYYASVWPAVKATAELRAGVLTECAQESMVSDDIEDKIIRGMLTKICFKIYAKIGGCSRLGCTEGENVFRIAIVIGIGPRREVRYDRGTQVLPSEAREDNRLRDGVSDGEFEVVLAEELEAIKSSYRVLECDTSEHNVTSIVVQRRHQTRSECMGAVWARKNVPPCTIVDTVVAHPDHVNFLSLQPRPFKGKKHAGSGTSRHRPGTGASASARPDKPTFTIPGPISLLTNYFKITLSEEPIYHYDVDIRLRKEAKASSDSNKRTLSRRVNRMVIEQLARDKFTDCAHAFDGKKNLYTSVKLPKHELTFTEYLDDKSDDGGFIVALKFTSAITHKQTEKLIQALDIIIRHAASVSHTPVVRSFFKPPKADPNGYQMLYTLLSGFYTSVRCCQNQPMLNIDLSAAFFYNPMPLLDFTRMAINVDVQEAEKVVSAHNRLSLELKGLLVSTLHRGYKRCYRVIKVTDCSAKEVNLNDWNELPPETERSAIEEFNVRKKTNVKVTEHGLPNEGPKTVAELFETKYPDYMKDSNLPCVQCEGKKNKPDLPLDICSIEAQPYNRKLDDGMREAMIKFAGRNPQQRFDCIKKWARELLSMGQKRLEGFDMTFLVDPVNVEGHILSPPSIQFRQSTSSVENGCWYIGLDDRFFTREHDIACGVLVIGNKKDIVEEAARLLEKCGRHHGLPLRVQSAESLYSKAPRAQLTSRLEKLKLSLEGAKRIVLVALEDESYYATVKSVADVQVGILTQCVKLKSMKGVKEALKDDPKDDPKRRRNKTIPTNICLKINAKLGGCNNKLGDSVFKKSLEDTLLIGIDVNHPAPGDNETPSFAGCVASMDADAVQYSARVAVQIDNEAAVGRKEVVTNLQDMVQQLLKSYESYNGGVRPLPKRIIVYRDGVSEGQFPIVLQHELCAIRSACKTVGNYAPKVTFIVVQKRHHTRFQIAKAQWVTYNVPPGTTVDTLVTHPDHVNFFLCSHAGLLGTSRPAHYHVLHDDTKLSKERVQQLQQLSYFLCHLVARCTRSRHDCGASALEPGRAVVLYVWGPVNRARQYTFNGRHGCKVNWK</sequence>
<organism evidence="1 2">
    <name type="scientific">Hyalomma asiaticum</name>
    <name type="common">Tick</name>
    <dbReference type="NCBI Taxonomy" id="266040"/>
    <lineage>
        <taxon>Eukaryota</taxon>
        <taxon>Metazoa</taxon>
        <taxon>Ecdysozoa</taxon>
        <taxon>Arthropoda</taxon>
        <taxon>Chelicerata</taxon>
        <taxon>Arachnida</taxon>
        <taxon>Acari</taxon>
        <taxon>Parasitiformes</taxon>
        <taxon>Ixodida</taxon>
        <taxon>Ixodoidea</taxon>
        <taxon>Ixodidae</taxon>
        <taxon>Hyalomminae</taxon>
        <taxon>Hyalomma</taxon>
    </lineage>
</organism>
<comment type="caution">
    <text evidence="1">The sequence shown here is derived from an EMBL/GenBank/DDBJ whole genome shotgun (WGS) entry which is preliminary data.</text>
</comment>
<protein>
    <submittedName>
        <fullName evidence="1">Uncharacterized protein</fullName>
    </submittedName>
</protein>
<name>A0ACB7S7Q0_HYAAI</name>
<evidence type="ECO:0000313" key="1">
    <source>
        <dbReference type="EMBL" id="KAH6930545.1"/>
    </source>
</evidence>
<reference evidence="1" key="1">
    <citation type="submission" date="2020-05" db="EMBL/GenBank/DDBJ databases">
        <title>Large-scale comparative analyses of tick genomes elucidate their genetic diversity and vector capacities.</title>
        <authorList>
            <person name="Jia N."/>
            <person name="Wang J."/>
            <person name="Shi W."/>
            <person name="Du L."/>
            <person name="Sun Y."/>
            <person name="Zhan W."/>
            <person name="Jiang J."/>
            <person name="Wang Q."/>
            <person name="Zhang B."/>
            <person name="Ji P."/>
            <person name="Sakyi L.B."/>
            <person name="Cui X."/>
            <person name="Yuan T."/>
            <person name="Jiang B."/>
            <person name="Yang W."/>
            <person name="Lam T.T.-Y."/>
            <person name="Chang Q."/>
            <person name="Ding S."/>
            <person name="Wang X."/>
            <person name="Zhu J."/>
            <person name="Ruan X."/>
            <person name="Zhao L."/>
            <person name="Wei J."/>
            <person name="Que T."/>
            <person name="Du C."/>
            <person name="Cheng J."/>
            <person name="Dai P."/>
            <person name="Han X."/>
            <person name="Huang E."/>
            <person name="Gao Y."/>
            <person name="Liu J."/>
            <person name="Shao H."/>
            <person name="Ye R."/>
            <person name="Li L."/>
            <person name="Wei W."/>
            <person name="Wang X."/>
            <person name="Wang C."/>
            <person name="Yang T."/>
            <person name="Huo Q."/>
            <person name="Li W."/>
            <person name="Guo W."/>
            <person name="Chen H."/>
            <person name="Zhou L."/>
            <person name="Ni X."/>
            <person name="Tian J."/>
            <person name="Zhou Y."/>
            <person name="Sheng Y."/>
            <person name="Liu T."/>
            <person name="Pan Y."/>
            <person name="Xia L."/>
            <person name="Li J."/>
            <person name="Zhao F."/>
            <person name="Cao W."/>
        </authorList>
    </citation>
    <scope>NUCLEOTIDE SEQUENCE</scope>
    <source>
        <strain evidence="1">Hyas-2018</strain>
    </source>
</reference>
<proteinExistence type="predicted"/>
<keyword evidence="2" id="KW-1185">Reference proteome</keyword>
<dbReference type="Proteomes" id="UP000821845">
    <property type="component" value="Chromosome 5"/>
</dbReference>
<evidence type="ECO:0000313" key="2">
    <source>
        <dbReference type="Proteomes" id="UP000821845"/>
    </source>
</evidence>
<dbReference type="EMBL" id="CM023485">
    <property type="protein sequence ID" value="KAH6930545.1"/>
    <property type="molecule type" value="Genomic_DNA"/>
</dbReference>
<gene>
    <name evidence="1" type="ORF">HPB50_014672</name>
</gene>
<accession>A0ACB7S7Q0</accession>